<evidence type="ECO:0000256" key="1">
    <source>
        <dbReference type="ARBA" id="ARBA00023125"/>
    </source>
</evidence>
<dbReference type="AlphaFoldDB" id="A0A841HNV3"/>
<gene>
    <name evidence="4" type="ORF">HNQ60_002699</name>
</gene>
<sequence length="217" mass="23546">MAQPKAGPSRRLTDRRRARTREALLSAGRALFAARDVDGVSVDEIVEAAEVAKGSFYNHFTDKDVFAREIAAAVRRQVEQAVNDANKDIDDPAEHLARALCVFAHFAIEHPDSARVLWRLNSGATMVDAPINRGLRDVVHNGIRSQRFRHVDLESGVLLVMGVIVIVLRHVLEERLVTPPHAVAANMAAGLLRAMGIANAQAARLSAAAANDLLQSA</sequence>
<keyword evidence="5" id="KW-1185">Reference proteome</keyword>
<dbReference type="InterPro" id="IPR009057">
    <property type="entry name" value="Homeodomain-like_sf"/>
</dbReference>
<proteinExistence type="predicted"/>
<dbReference type="InterPro" id="IPR036271">
    <property type="entry name" value="Tet_transcr_reg_TetR-rel_C_sf"/>
</dbReference>
<dbReference type="Pfam" id="PF00440">
    <property type="entry name" value="TetR_N"/>
    <property type="match status" value="1"/>
</dbReference>
<dbReference type="Pfam" id="PF21306">
    <property type="entry name" value="TetR_C_40"/>
    <property type="match status" value="1"/>
</dbReference>
<dbReference type="Proteomes" id="UP000588068">
    <property type="component" value="Unassembled WGS sequence"/>
</dbReference>
<feature type="DNA-binding region" description="H-T-H motif" evidence="2">
    <location>
        <begin position="41"/>
        <end position="60"/>
    </location>
</feature>
<evidence type="ECO:0000259" key="3">
    <source>
        <dbReference type="PROSITE" id="PS50977"/>
    </source>
</evidence>
<dbReference type="PROSITE" id="PS50977">
    <property type="entry name" value="HTH_TETR_2"/>
    <property type="match status" value="1"/>
</dbReference>
<evidence type="ECO:0000313" key="4">
    <source>
        <dbReference type="EMBL" id="MBB6093818.1"/>
    </source>
</evidence>
<accession>A0A841HNV3</accession>
<dbReference type="InterPro" id="IPR050624">
    <property type="entry name" value="HTH-type_Tx_Regulator"/>
</dbReference>
<keyword evidence="1 2" id="KW-0238">DNA-binding</keyword>
<dbReference type="RefSeq" id="WP_184332546.1">
    <property type="nucleotide sequence ID" value="NZ_JACHHZ010000003.1"/>
</dbReference>
<comment type="caution">
    <text evidence="4">The sequence shown here is derived from an EMBL/GenBank/DDBJ whole genome shotgun (WGS) entry which is preliminary data.</text>
</comment>
<dbReference type="PANTHER" id="PTHR43479">
    <property type="entry name" value="ACREF/ENVCD OPERON REPRESSOR-RELATED"/>
    <property type="match status" value="1"/>
</dbReference>
<protein>
    <submittedName>
        <fullName evidence="4">AcrR family transcriptional regulator</fullName>
    </submittedName>
</protein>
<evidence type="ECO:0000313" key="5">
    <source>
        <dbReference type="Proteomes" id="UP000588068"/>
    </source>
</evidence>
<dbReference type="Gene3D" id="1.10.357.10">
    <property type="entry name" value="Tetracycline Repressor, domain 2"/>
    <property type="match status" value="1"/>
</dbReference>
<dbReference type="InterPro" id="IPR049513">
    <property type="entry name" value="TetR_C_40"/>
</dbReference>
<feature type="domain" description="HTH tetR-type" evidence="3">
    <location>
        <begin position="18"/>
        <end position="78"/>
    </location>
</feature>
<dbReference type="SUPFAM" id="SSF48498">
    <property type="entry name" value="Tetracyclin repressor-like, C-terminal domain"/>
    <property type="match status" value="1"/>
</dbReference>
<evidence type="ECO:0000256" key="2">
    <source>
        <dbReference type="PROSITE-ProRule" id="PRU00335"/>
    </source>
</evidence>
<dbReference type="SUPFAM" id="SSF46689">
    <property type="entry name" value="Homeodomain-like"/>
    <property type="match status" value="1"/>
</dbReference>
<organism evidence="4 5">
    <name type="scientific">Povalibacter uvarum</name>
    <dbReference type="NCBI Taxonomy" id="732238"/>
    <lineage>
        <taxon>Bacteria</taxon>
        <taxon>Pseudomonadati</taxon>
        <taxon>Pseudomonadota</taxon>
        <taxon>Gammaproteobacteria</taxon>
        <taxon>Steroidobacterales</taxon>
        <taxon>Steroidobacteraceae</taxon>
        <taxon>Povalibacter</taxon>
    </lineage>
</organism>
<name>A0A841HNV3_9GAMM</name>
<dbReference type="InterPro" id="IPR001647">
    <property type="entry name" value="HTH_TetR"/>
</dbReference>
<reference evidence="4 5" key="1">
    <citation type="submission" date="2020-08" db="EMBL/GenBank/DDBJ databases">
        <title>Genomic Encyclopedia of Type Strains, Phase IV (KMG-IV): sequencing the most valuable type-strain genomes for metagenomic binning, comparative biology and taxonomic classification.</title>
        <authorList>
            <person name="Goeker M."/>
        </authorList>
    </citation>
    <scope>NUCLEOTIDE SEQUENCE [LARGE SCALE GENOMIC DNA]</scope>
    <source>
        <strain evidence="4 5">DSM 26723</strain>
    </source>
</reference>
<dbReference type="GO" id="GO:0003677">
    <property type="term" value="F:DNA binding"/>
    <property type="evidence" value="ECO:0007669"/>
    <property type="project" value="UniProtKB-UniRule"/>
</dbReference>
<dbReference type="PANTHER" id="PTHR43479:SF11">
    <property type="entry name" value="ACREF_ENVCD OPERON REPRESSOR-RELATED"/>
    <property type="match status" value="1"/>
</dbReference>
<dbReference type="EMBL" id="JACHHZ010000003">
    <property type="protein sequence ID" value="MBB6093818.1"/>
    <property type="molecule type" value="Genomic_DNA"/>
</dbReference>